<keyword evidence="1" id="KW-0812">Transmembrane</keyword>
<comment type="caution">
    <text evidence="2">The sequence shown here is derived from an EMBL/GenBank/DDBJ whole genome shotgun (WGS) entry which is preliminary data.</text>
</comment>
<dbReference type="Pfam" id="PF06127">
    <property type="entry name" value="Mpo1-like"/>
    <property type="match status" value="1"/>
</dbReference>
<dbReference type="InterPro" id="IPR009305">
    <property type="entry name" value="Mpo1-like"/>
</dbReference>
<reference evidence="2 3" key="1">
    <citation type="submission" date="2021-04" db="EMBL/GenBank/DDBJ databases">
        <title>The genome sequence of type strain Ideonella paludis KCTC 32238.</title>
        <authorList>
            <person name="Liu Y."/>
        </authorList>
    </citation>
    <scope>NUCLEOTIDE SEQUENCE [LARGE SCALE GENOMIC DNA]</scope>
    <source>
        <strain evidence="2 3">KCTC 32238</strain>
    </source>
</reference>
<protein>
    <submittedName>
        <fullName evidence="2">DUF962 domain-containing protein</fullName>
    </submittedName>
</protein>
<evidence type="ECO:0000256" key="1">
    <source>
        <dbReference type="SAM" id="Phobius"/>
    </source>
</evidence>
<dbReference type="Proteomes" id="UP000672097">
    <property type="component" value="Unassembled WGS sequence"/>
</dbReference>
<feature type="transmembrane region" description="Helical" evidence="1">
    <location>
        <begin position="81"/>
        <end position="101"/>
    </location>
</feature>
<gene>
    <name evidence="2" type="ORF">KAK11_10355</name>
</gene>
<keyword evidence="1" id="KW-0472">Membrane</keyword>
<organism evidence="2 3">
    <name type="scientific">Ideonella paludis</name>
    <dbReference type="NCBI Taxonomy" id="1233411"/>
    <lineage>
        <taxon>Bacteria</taxon>
        <taxon>Pseudomonadati</taxon>
        <taxon>Pseudomonadota</taxon>
        <taxon>Betaproteobacteria</taxon>
        <taxon>Burkholderiales</taxon>
        <taxon>Sphaerotilaceae</taxon>
        <taxon>Ideonella</taxon>
    </lineage>
</organism>
<feature type="transmembrane region" description="Helical" evidence="1">
    <location>
        <begin position="55"/>
        <end position="75"/>
    </location>
</feature>
<proteinExistence type="predicted"/>
<evidence type="ECO:0000313" key="2">
    <source>
        <dbReference type="EMBL" id="MBQ0935730.1"/>
    </source>
</evidence>
<name>A0ABS5DX52_9BURK</name>
<dbReference type="PANTHER" id="PTHR28026">
    <property type="entry name" value="DUF962 DOMAIN PROTEIN (AFU_ORTHOLOGUE AFUA_8G05310)"/>
    <property type="match status" value="1"/>
</dbReference>
<feature type="transmembrane region" description="Helical" evidence="1">
    <location>
        <begin position="25"/>
        <end position="43"/>
    </location>
</feature>
<keyword evidence="1" id="KW-1133">Transmembrane helix</keyword>
<evidence type="ECO:0000313" key="3">
    <source>
        <dbReference type="Proteomes" id="UP000672097"/>
    </source>
</evidence>
<feature type="transmembrane region" description="Helical" evidence="1">
    <location>
        <begin position="139"/>
        <end position="162"/>
    </location>
</feature>
<keyword evidence="3" id="KW-1185">Reference proteome</keyword>
<sequence length="186" mass="19553">MARHATDATSLLVRYAAQHRDPRNIATHLAGIPLIVFALGALLSQPALWALSTPWGAAGLTPAVLVWLATTLWYLSRGLPGLGVAVSAANGALLCAAALLLSNESSSAWLSWGLAALALGWCCQWVGHYYEGPKPAKTLNLSGLLTGPMFVVAEALFAMGCLRRLKADIERQAGPTQVRNLAMPAG</sequence>
<feature type="transmembrane region" description="Helical" evidence="1">
    <location>
        <begin position="108"/>
        <end position="127"/>
    </location>
</feature>
<dbReference type="RefSeq" id="WP_210808921.1">
    <property type="nucleotide sequence ID" value="NZ_JAGQDG010000003.1"/>
</dbReference>
<dbReference type="PANTHER" id="PTHR28026:SF9">
    <property type="entry name" value="2-HYDROXY-PALMITIC ACID DIOXYGENASE MPO1"/>
    <property type="match status" value="1"/>
</dbReference>
<dbReference type="EMBL" id="JAGQDG010000003">
    <property type="protein sequence ID" value="MBQ0935730.1"/>
    <property type="molecule type" value="Genomic_DNA"/>
</dbReference>
<accession>A0ABS5DX52</accession>